<feature type="transmembrane region" description="Helical" evidence="1">
    <location>
        <begin position="31"/>
        <end position="59"/>
    </location>
</feature>
<evidence type="ECO:0000313" key="3">
    <source>
        <dbReference type="Proteomes" id="UP000050786"/>
    </source>
</evidence>
<reference evidence="3" key="1">
    <citation type="submission" date="2015-09" db="EMBL/GenBank/DDBJ databases">
        <authorList>
            <person name="Rodrigo-Torres L."/>
            <person name="Arahal D.R."/>
        </authorList>
    </citation>
    <scope>NUCLEOTIDE SEQUENCE [LARGE SCALE GENOMIC DNA]</scope>
    <source>
        <strain evidence="3">CECT 4293</strain>
    </source>
</reference>
<dbReference type="Proteomes" id="UP000050786">
    <property type="component" value="Unassembled WGS sequence"/>
</dbReference>
<dbReference type="EMBL" id="CYPS01000032">
    <property type="protein sequence ID" value="CUH42929.1"/>
    <property type="molecule type" value="Genomic_DNA"/>
</dbReference>
<keyword evidence="1" id="KW-0472">Membrane</keyword>
<gene>
    <name evidence="2" type="ORF">RUM4293_01818</name>
</gene>
<accession>A0A0P1E510</accession>
<keyword evidence="3" id="KW-1185">Reference proteome</keyword>
<name>A0A0P1E510_9RHOB</name>
<keyword evidence="1" id="KW-0812">Transmembrane</keyword>
<proteinExistence type="predicted"/>
<evidence type="ECO:0000313" key="2">
    <source>
        <dbReference type="EMBL" id="CUH42929.1"/>
    </source>
</evidence>
<keyword evidence="1" id="KW-1133">Transmembrane helix</keyword>
<evidence type="ECO:0000256" key="1">
    <source>
        <dbReference type="SAM" id="Phobius"/>
    </source>
</evidence>
<dbReference type="AlphaFoldDB" id="A0A0P1E510"/>
<organism evidence="2 3">
    <name type="scientific">Ruegeria atlantica</name>
    <dbReference type="NCBI Taxonomy" id="81569"/>
    <lineage>
        <taxon>Bacteria</taxon>
        <taxon>Pseudomonadati</taxon>
        <taxon>Pseudomonadota</taxon>
        <taxon>Alphaproteobacteria</taxon>
        <taxon>Rhodobacterales</taxon>
        <taxon>Roseobacteraceae</taxon>
        <taxon>Ruegeria</taxon>
    </lineage>
</organism>
<sequence length="335" mass="38808">MGQSFARMLTQAVNDVVLGRNSMILKRFFRYLLSAVVAFIAVAILIAVVWIGYFAYLVFTAPTHSERVEAERTEKIRRKAEEWTNFCAQYDCDDIPEGYVVKNIGQETLNLIHYARPVTGDTCRLTTDSYDETEYLDGKVLRGTALNHRANPYFVKCADRTMPFTRWEDYIVFYRGQFGAEEPNRNNVFREVLGPAWFWEGDPKTTYASLRAFLRPASQDFDIIGHSSLENQRRVYLSKSRMFQGRYVVLFCNDRCDMQTVSFAEDEGLNTLHFKQLIQFSLRGWDCSAFTNGAFTELWKCGPPMEDHLDSMANYIRFLDQAVDAARRRPLPKLQ</sequence>
<protein>
    <submittedName>
        <fullName evidence="2">Uncharacterized protein</fullName>
    </submittedName>
</protein>